<name>A0A183CQI6_GLOPA</name>
<evidence type="ECO:0000256" key="3">
    <source>
        <dbReference type="ARBA" id="ARBA00022989"/>
    </source>
</evidence>
<comment type="subcellular location">
    <subcellularLocation>
        <location evidence="1">Membrane</location>
        <topology evidence="1">Multi-pass membrane protein</topology>
    </subcellularLocation>
</comment>
<dbReference type="WBParaSite" id="GPLIN_001514400">
    <property type="protein sequence ID" value="GPLIN_001514400"/>
    <property type="gene ID" value="GPLIN_001514400"/>
</dbReference>
<dbReference type="PANTHER" id="PTHR11040:SF140">
    <property type="entry name" value="ZRT (ZRT), IRT- (IRT-) LIKE PROTEIN TRANSPORTER"/>
    <property type="match status" value="1"/>
</dbReference>
<dbReference type="AlphaFoldDB" id="A0A183CQI6"/>
<keyword evidence="2 5" id="KW-0812">Transmembrane</keyword>
<evidence type="ECO:0000313" key="7">
    <source>
        <dbReference type="WBParaSite" id="GPLIN_001514400"/>
    </source>
</evidence>
<accession>A0A183CQI6</accession>
<reference evidence="7" key="2">
    <citation type="submission" date="2016-06" db="UniProtKB">
        <authorList>
            <consortium name="WormBaseParasite"/>
        </authorList>
    </citation>
    <scope>IDENTIFICATION</scope>
</reference>
<feature type="transmembrane region" description="Helical" evidence="5">
    <location>
        <begin position="20"/>
        <end position="40"/>
    </location>
</feature>
<feature type="transmembrane region" description="Helical" evidence="5">
    <location>
        <begin position="60"/>
        <end position="81"/>
    </location>
</feature>
<dbReference type="Pfam" id="PF02535">
    <property type="entry name" value="Zip"/>
    <property type="match status" value="1"/>
</dbReference>
<feature type="transmembrane region" description="Helical" evidence="5">
    <location>
        <begin position="204"/>
        <end position="232"/>
    </location>
</feature>
<organism evidence="6 7">
    <name type="scientific">Globodera pallida</name>
    <name type="common">Potato cyst nematode worm</name>
    <name type="synonym">Heterodera pallida</name>
    <dbReference type="NCBI Taxonomy" id="36090"/>
    <lineage>
        <taxon>Eukaryota</taxon>
        <taxon>Metazoa</taxon>
        <taxon>Ecdysozoa</taxon>
        <taxon>Nematoda</taxon>
        <taxon>Chromadorea</taxon>
        <taxon>Rhabditida</taxon>
        <taxon>Tylenchina</taxon>
        <taxon>Tylenchomorpha</taxon>
        <taxon>Tylenchoidea</taxon>
        <taxon>Heteroderidae</taxon>
        <taxon>Heteroderinae</taxon>
        <taxon>Globodera</taxon>
    </lineage>
</organism>
<keyword evidence="3 5" id="KW-1133">Transmembrane helix</keyword>
<evidence type="ECO:0000313" key="6">
    <source>
        <dbReference type="Proteomes" id="UP000050741"/>
    </source>
</evidence>
<dbReference type="GO" id="GO:0005886">
    <property type="term" value="C:plasma membrane"/>
    <property type="evidence" value="ECO:0007669"/>
    <property type="project" value="TreeGrafter"/>
</dbReference>
<sequence>MEKNGTTPAPIGPADQSHDALKAVMLVVLFFVTFLASTASLPLRNFVLARAHSSSHVNRLFSLVSCFGAGVFLATCLLDMLPDSQKSMARAEQRLDRHFKFPFCAFFISVGFLLVLLLEQIALYAFEWFGVSPMGALFGQSQQQQLLNSDEQLVSASTSVDLHDPSLSSPMQQQPLLPTVEEEEQQQQPHNESNFGEQLSTMRVFLLLFALMMHACCEGISIGTFTDVAVLFQVDKNM</sequence>
<evidence type="ECO:0000256" key="2">
    <source>
        <dbReference type="ARBA" id="ARBA00022692"/>
    </source>
</evidence>
<evidence type="ECO:0000256" key="4">
    <source>
        <dbReference type="ARBA" id="ARBA00023136"/>
    </source>
</evidence>
<dbReference type="PANTHER" id="PTHR11040">
    <property type="entry name" value="ZINC/IRON TRANSPORTER"/>
    <property type="match status" value="1"/>
</dbReference>
<keyword evidence="4 5" id="KW-0472">Membrane</keyword>
<dbReference type="InterPro" id="IPR003689">
    <property type="entry name" value="ZIP"/>
</dbReference>
<proteinExistence type="predicted"/>
<dbReference type="Proteomes" id="UP000050741">
    <property type="component" value="Unassembled WGS sequence"/>
</dbReference>
<dbReference type="GO" id="GO:0005385">
    <property type="term" value="F:zinc ion transmembrane transporter activity"/>
    <property type="evidence" value="ECO:0007669"/>
    <property type="project" value="TreeGrafter"/>
</dbReference>
<reference evidence="6" key="1">
    <citation type="submission" date="2014-05" db="EMBL/GenBank/DDBJ databases">
        <title>The genome and life-stage specific transcriptomes of Globodera pallida elucidate key aspects of plant parasitism by a cyst nematode.</title>
        <authorList>
            <person name="Cotton J.A."/>
            <person name="Lilley C.J."/>
            <person name="Jones L.M."/>
            <person name="Kikuchi T."/>
            <person name="Reid A.J."/>
            <person name="Thorpe P."/>
            <person name="Tsai I.J."/>
            <person name="Beasley H."/>
            <person name="Blok V."/>
            <person name="Cock P.J.A."/>
            <person name="Van den Akker S.E."/>
            <person name="Holroyd N."/>
            <person name="Hunt M."/>
            <person name="Mantelin S."/>
            <person name="Naghra H."/>
            <person name="Pain A."/>
            <person name="Palomares-Rius J.E."/>
            <person name="Zarowiecki M."/>
            <person name="Berriman M."/>
            <person name="Jones J.T."/>
            <person name="Urwin P.E."/>
        </authorList>
    </citation>
    <scope>NUCLEOTIDE SEQUENCE [LARGE SCALE GENOMIC DNA]</scope>
    <source>
        <strain evidence="6">Lindley</strain>
    </source>
</reference>
<keyword evidence="6" id="KW-1185">Reference proteome</keyword>
<feature type="transmembrane region" description="Helical" evidence="5">
    <location>
        <begin position="101"/>
        <end position="126"/>
    </location>
</feature>
<evidence type="ECO:0000256" key="5">
    <source>
        <dbReference type="SAM" id="Phobius"/>
    </source>
</evidence>
<evidence type="ECO:0000256" key="1">
    <source>
        <dbReference type="ARBA" id="ARBA00004141"/>
    </source>
</evidence>
<protein>
    <submittedName>
        <fullName evidence="7">Zinc/iron permease</fullName>
    </submittedName>
</protein>